<dbReference type="RefSeq" id="WP_281799755.1">
    <property type="nucleotide sequence ID" value="NZ_BSEC01000001.1"/>
</dbReference>
<gene>
    <name evidence="1" type="ORF">LMG27198_01900</name>
</gene>
<evidence type="ECO:0000313" key="2">
    <source>
        <dbReference type="Proteomes" id="UP001144323"/>
    </source>
</evidence>
<protein>
    <recommendedName>
        <fullName evidence="3">DUF488 domain-containing protein</fullName>
    </recommendedName>
</protein>
<name>A0A9W6GQH7_9HYPH</name>
<dbReference type="InterPro" id="IPR052552">
    <property type="entry name" value="YeaO-like"/>
</dbReference>
<organism evidence="1 2">
    <name type="scientific">Methylocystis echinoides</name>
    <dbReference type="NCBI Taxonomy" id="29468"/>
    <lineage>
        <taxon>Bacteria</taxon>
        <taxon>Pseudomonadati</taxon>
        <taxon>Pseudomonadota</taxon>
        <taxon>Alphaproteobacteria</taxon>
        <taxon>Hyphomicrobiales</taxon>
        <taxon>Methylocystaceae</taxon>
        <taxon>Methylocystis</taxon>
    </lineage>
</organism>
<dbReference type="AlphaFoldDB" id="A0A9W6GQH7"/>
<reference evidence="1" key="1">
    <citation type="journal article" date="2023" name="Int. J. Syst. Evol. Microbiol.">
        <title>Methylocystis iwaonis sp. nov., a type II methane-oxidizing bacterium from surface soil of a rice paddy field in Japan, and emended description of the genus Methylocystis (ex Whittenbury et al. 1970) Bowman et al. 1993.</title>
        <authorList>
            <person name="Kaise H."/>
            <person name="Sawadogo J.B."/>
            <person name="Alam M.S."/>
            <person name="Ueno C."/>
            <person name="Dianou D."/>
            <person name="Shinjo R."/>
            <person name="Asakawa S."/>
        </authorList>
    </citation>
    <scope>NUCLEOTIDE SEQUENCE</scope>
    <source>
        <strain evidence="1">LMG27198</strain>
    </source>
</reference>
<comment type="caution">
    <text evidence="1">The sequence shown here is derived from an EMBL/GenBank/DDBJ whole genome shotgun (WGS) entry which is preliminary data.</text>
</comment>
<dbReference type="Pfam" id="PF22752">
    <property type="entry name" value="DUF488-N3i"/>
    <property type="match status" value="1"/>
</dbReference>
<dbReference type="PANTHER" id="PTHR36849:SF1">
    <property type="entry name" value="CYTOPLASMIC PROTEIN"/>
    <property type="match status" value="1"/>
</dbReference>
<dbReference type="EMBL" id="BSEC01000001">
    <property type="protein sequence ID" value="GLI91198.1"/>
    <property type="molecule type" value="Genomic_DNA"/>
</dbReference>
<evidence type="ECO:0000313" key="1">
    <source>
        <dbReference type="EMBL" id="GLI91198.1"/>
    </source>
</evidence>
<keyword evidence="2" id="KW-1185">Reference proteome</keyword>
<sequence length="117" mass="13688">MHALHIKRVYEPAEADDGVRVLVDRLWPRGLSKEKAAIDHWAKDVAPSTELRRWFDHEPSRWEEFVTRYRAELAEPEAQAEVATIRGLLRNSRVTLLYAAHEEELNNAVALRDYLRE</sequence>
<accession>A0A9W6GQH7</accession>
<dbReference type="PANTHER" id="PTHR36849">
    <property type="entry name" value="CYTOPLASMIC PROTEIN-RELATED"/>
    <property type="match status" value="1"/>
</dbReference>
<dbReference type="Proteomes" id="UP001144323">
    <property type="component" value="Unassembled WGS sequence"/>
</dbReference>
<evidence type="ECO:0008006" key="3">
    <source>
        <dbReference type="Google" id="ProtNLM"/>
    </source>
</evidence>
<proteinExistence type="predicted"/>